<evidence type="ECO:0000256" key="9">
    <source>
        <dbReference type="RuleBase" id="RU369079"/>
    </source>
</evidence>
<evidence type="ECO:0000256" key="5">
    <source>
        <dbReference type="ARBA" id="ARBA00022692"/>
    </source>
</evidence>
<dbReference type="AlphaFoldDB" id="A0A1X7BP09"/>
<name>A0A1X7BP09_9RHOB</name>
<evidence type="ECO:0000256" key="1">
    <source>
        <dbReference type="ARBA" id="ARBA00004429"/>
    </source>
</evidence>
<dbReference type="Pfam" id="PF04290">
    <property type="entry name" value="DctQ"/>
    <property type="match status" value="1"/>
</dbReference>
<feature type="domain" description="Tripartite ATP-independent periplasmic transporters DctQ component" evidence="10">
    <location>
        <begin position="40"/>
        <end position="172"/>
    </location>
</feature>
<evidence type="ECO:0000256" key="3">
    <source>
        <dbReference type="ARBA" id="ARBA00022475"/>
    </source>
</evidence>
<dbReference type="Proteomes" id="UP000193224">
    <property type="component" value="Unassembled WGS sequence"/>
</dbReference>
<dbReference type="InterPro" id="IPR007387">
    <property type="entry name" value="TRAP_DctQ"/>
</dbReference>
<evidence type="ECO:0000256" key="6">
    <source>
        <dbReference type="ARBA" id="ARBA00022989"/>
    </source>
</evidence>
<dbReference type="EMBL" id="FWXB01000003">
    <property type="protein sequence ID" value="SMC11367.1"/>
    <property type="molecule type" value="Genomic_DNA"/>
</dbReference>
<dbReference type="InterPro" id="IPR055348">
    <property type="entry name" value="DctQ"/>
</dbReference>
<keyword evidence="6 9" id="KW-1133">Transmembrane helix</keyword>
<evidence type="ECO:0000256" key="8">
    <source>
        <dbReference type="ARBA" id="ARBA00038436"/>
    </source>
</evidence>
<keyword evidence="2 9" id="KW-0813">Transport</keyword>
<evidence type="ECO:0000256" key="7">
    <source>
        <dbReference type="ARBA" id="ARBA00023136"/>
    </source>
</evidence>
<feature type="transmembrane region" description="Helical" evidence="9">
    <location>
        <begin position="154"/>
        <end position="174"/>
    </location>
</feature>
<feature type="transmembrane region" description="Helical" evidence="9">
    <location>
        <begin position="99"/>
        <end position="123"/>
    </location>
</feature>
<evidence type="ECO:0000313" key="12">
    <source>
        <dbReference type="Proteomes" id="UP000193224"/>
    </source>
</evidence>
<keyword evidence="3" id="KW-1003">Cell membrane</keyword>
<feature type="transmembrane region" description="Helical" evidence="9">
    <location>
        <begin position="60"/>
        <end position="79"/>
    </location>
</feature>
<evidence type="ECO:0000259" key="10">
    <source>
        <dbReference type="Pfam" id="PF04290"/>
    </source>
</evidence>
<keyword evidence="4 9" id="KW-0997">Cell inner membrane</keyword>
<comment type="subunit">
    <text evidence="9">The complex comprises the extracytoplasmic solute receptor protein and the two transmembrane proteins.</text>
</comment>
<accession>A0A1X7BP09</accession>
<sequence length="209" mass="23239">MSGTSTVLQDDSLLSRFDRGLLKLERFFALLSGVAAFSLMFLAAYSVGGREFFEKPLAGYVDWIEALMPLIAIMGVAYVQRDGGHIRMDILIGVLKGRVLWAVELITVLLMLVLMVALVWGSWAHFDRSFDMSRPLWSRDSSIDIGLPIWPMKLLVPVAFGVLCLRLVLQVWAYGRALVLGLERPVVVPLHRSVAEQAEAEAHQLEGAD</sequence>
<comment type="subcellular location">
    <subcellularLocation>
        <location evidence="1 9">Cell inner membrane</location>
        <topology evidence="1 9">Multi-pass membrane protein</topology>
    </subcellularLocation>
</comment>
<organism evidence="11 12">
    <name type="scientific">Roseovarius aestuarii</name>
    <dbReference type="NCBI Taxonomy" id="475083"/>
    <lineage>
        <taxon>Bacteria</taxon>
        <taxon>Pseudomonadati</taxon>
        <taxon>Pseudomonadota</taxon>
        <taxon>Alphaproteobacteria</taxon>
        <taxon>Rhodobacterales</taxon>
        <taxon>Roseobacteraceae</taxon>
        <taxon>Roseovarius</taxon>
    </lineage>
</organism>
<keyword evidence="12" id="KW-1185">Reference proteome</keyword>
<dbReference type="GO" id="GO:0022857">
    <property type="term" value="F:transmembrane transporter activity"/>
    <property type="evidence" value="ECO:0007669"/>
    <property type="project" value="UniProtKB-UniRule"/>
</dbReference>
<comment type="function">
    <text evidence="9">Part of the tripartite ATP-independent periplasmic (TRAP) transport system.</text>
</comment>
<comment type="similarity">
    <text evidence="8 9">Belongs to the TRAP transporter small permease family.</text>
</comment>
<dbReference type="PANTHER" id="PTHR35011:SF10">
    <property type="entry name" value="TRAP TRANSPORTER SMALL PERMEASE PROTEIN"/>
    <property type="match status" value="1"/>
</dbReference>
<evidence type="ECO:0000256" key="4">
    <source>
        <dbReference type="ARBA" id="ARBA00022519"/>
    </source>
</evidence>
<evidence type="ECO:0000256" key="2">
    <source>
        <dbReference type="ARBA" id="ARBA00022448"/>
    </source>
</evidence>
<keyword evidence="5 9" id="KW-0812">Transmembrane</keyword>
<proteinExistence type="inferred from homology"/>
<gene>
    <name evidence="11" type="ORF">ROA7745_01179</name>
</gene>
<dbReference type="RefSeq" id="WP_085799326.1">
    <property type="nucleotide sequence ID" value="NZ_FWXB01000003.1"/>
</dbReference>
<feature type="transmembrane region" description="Helical" evidence="9">
    <location>
        <begin position="27"/>
        <end position="48"/>
    </location>
</feature>
<dbReference type="OrthoDB" id="7843894at2"/>
<protein>
    <recommendedName>
        <fullName evidence="9">TRAP transporter small permease protein</fullName>
    </recommendedName>
</protein>
<dbReference type="PANTHER" id="PTHR35011">
    <property type="entry name" value="2,3-DIKETO-L-GULONATE TRAP TRANSPORTER SMALL PERMEASE PROTEIN YIAM"/>
    <property type="match status" value="1"/>
</dbReference>
<dbReference type="GO" id="GO:0005886">
    <property type="term" value="C:plasma membrane"/>
    <property type="evidence" value="ECO:0007669"/>
    <property type="project" value="UniProtKB-SubCell"/>
</dbReference>
<keyword evidence="7 9" id="KW-0472">Membrane</keyword>
<evidence type="ECO:0000313" key="11">
    <source>
        <dbReference type="EMBL" id="SMC11367.1"/>
    </source>
</evidence>
<dbReference type="GO" id="GO:0015740">
    <property type="term" value="P:C4-dicarboxylate transport"/>
    <property type="evidence" value="ECO:0007669"/>
    <property type="project" value="TreeGrafter"/>
</dbReference>
<reference evidence="11 12" key="1">
    <citation type="submission" date="2017-03" db="EMBL/GenBank/DDBJ databases">
        <authorList>
            <person name="Afonso C.L."/>
            <person name="Miller P.J."/>
            <person name="Scott M.A."/>
            <person name="Spackman E."/>
            <person name="Goraichik I."/>
            <person name="Dimitrov K.M."/>
            <person name="Suarez D.L."/>
            <person name="Swayne D.E."/>
        </authorList>
    </citation>
    <scope>NUCLEOTIDE SEQUENCE [LARGE SCALE GENOMIC DNA]</scope>
    <source>
        <strain evidence="11 12">CECT 7745</strain>
    </source>
</reference>